<dbReference type="RefSeq" id="WP_011734113.1">
    <property type="nucleotide sequence ID" value="NC_008609.1"/>
</dbReference>
<evidence type="ECO:0000313" key="2">
    <source>
        <dbReference type="EMBL" id="ABK97799.1"/>
    </source>
</evidence>
<gene>
    <name evidence="2" type="ordered locus">Ppro_0163</name>
</gene>
<accession>A1AKC9</accession>
<protein>
    <submittedName>
        <fullName evidence="2">Uncharacterized protein</fullName>
    </submittedName>
</protein>
<dbReference type="STRING" id="338966.Ppro_0163"/>
<dbReference type="eggNOG" id="COG1067">
    <property type="taxonomic scope" value="Bacteria"/>
</dbReference>
<keyword evidence="1" id="KW-1133">Transmembrane helix</keyword>
<organism evidence="2 3">
    <name type="scientific">Pelobacter propionicus (strain DSM 2379 / NBRC 103807 / OttBd1)</name>
    <dbReference type="NCBI Taxonomy" id="338966"/>
    <lineage>
        <taxon>Bacteria</taxon>
        <taxon>Pseudomonadati</taxon>
        <taxon>Thermodesulfobacteriota</taxon>
        <taxon>Desulfuromonadia</taxon>
        <taxon>Desulfuromonadales</taxon>
        <taxon>Desulfuromonadaceae</taxon>
        <taxon>Pelobacter</taxon>
    </lineage>
</organism>
<proteinExistence type="predicted"/>
<dbReference type="AlphaFoldDB" id="A1AKC9"/>
<sequence>MHDPQWTLEGACDKIDKIDNWLFERKAATQWLPFPHPGIWPTDQSRFPQVAKLLTEYLPANLWLFFYQTLAASFLLAPEKAPESFSNWLDSSVDWEEVAGAGSSLERMQRWQWLVVPMALAGDTMQTVRMLLVGYHDEDCARTFPAWADGRLDAQAKGAIHTASQLAIQRFPDSKHFFYWPLLDRSDSTYTVNGSSAALSAYLGSVSLLESILPPNILITGNVAADATLCEAGYLVEKLKVAEEKRYSALMYPALSAVDPLADRDATRINRIPVRTLREAEIIWFHHSTGCAQEIVDFERLFEDPPRLLEAIPDQEGALLTIVEAERERITTVLAPLLSSGTKRALDALEIFIRKIEVHLNAPNWNRRNAEISLLLFDLALVETLLQHDAELAFRISLLHVKLANHSRETENQQKWYDLASRSYCQIRTHDAEDNKRKFRGNKFVGDILADNVYRFISNKGRVLGTSFLLSAFLATIIFIKINYEPYYLTKGIEYEIEAKTLCKILRDISNPLTPANSQSKAIMNAINRIISHSSSYVVISVGNQFEFDNGKKDSLDISRSTVTYQDSFTSSIGFLNIRTWKSNKPKLRDHLIRAWTWSAIDFMKDYKGWLSHNLYQRSEFLYKGLAIIWVSMIFMFSLLKSKHEESHFLKSQLEKEGYCLRYEYDTLNKEVEEMLAGGGNCDSDIIIGMRQKLEDLKVALIDLNVKTNKNILDAKIEYFEPNHAYTIDEIRQKLCISTITNNSDISVISYFDRCFQQKSHVRFFIELLDLNIVNANHLNTINVSVPISRGQDREKMEQEIRNRFERYLSATLFDKLKIDVHYISDKGYLHMRAMDIIGGSAKLTLKLEKGMDFLEPNMSDKSKYSSPTRTYVVVVYSC</sequence>
<dbReference type="HOGENOM" id="CLU_327292_0_0_7"/>
<dbReference type="KEGG" id="ppd:Ppro_0163"/>
<name>A1AKC9_PELPD</name>
<dbReference type="OrthoDB" id="5421591at2"/>
<feature type="transmembrane region" description="Helical" evidence="1">
    <location>
        <begin position="621"/>
        <end position="640"/>
    </location>
</feature>
<keyword evidence="3" id="KW-1185">Reference proteome</keyword>
<keyword evidence="1" id="KW-0812">Transmembrane</keyword>
<reference evidence="2 3" key="1">
    <citation type="submission" date="2006-10" db="EMBL/GenBank/DDBJ databases">
        <title>Complete sequence of chromosome of Pelobacter propionicus DSM 2379.</title>
        <authorList>
            <consortium name="US DOE Joint Genome Institute"/>
            <person name="Copeland A."/>
            <person name="Lucas S."/>
            <person name="Lapidus A."/>
            <person name="Barry K."/>
            <person name="Detter J.C."/>
            <person name="Glavina del Rio T."/>
            <person name="Hammon N."/>
            <person name="Israni S."/>
            <person name="Dalin E."/>
            <person name="Tice H."/>
            <person name="Pitluck S."/>
            <person name="Saunders E."/>
            <person name="Brettin T."/>
            <person name="Bruce D."/>
            <person name="Han C."/>
            <person name="Tapia R."/>
            <person name="Schmutz J."/>
            <person name="Larimer F."/>
            <person name="Land M."/>
            <person name="Hauser L."/>
            <person name="Kyrpides N."/>
            <person name="Kim E."/>
            <person name="Lovley D."/>
            <person name="Richardson P."/>
        </authorList>
    </citation>
    <scope>NUCLEOTIDE SEQUENCE [LARGE SCALE GENOMIC DNA]</scope>
    <source>
        <strain evidence="3">DSM 2379 / NBRC 103807 / OttBd1</strain>
    </source>
</reference>
<evidence type="ECO:0000256" key="1">
    <source>
        <dbReference type="SAM" id="Phobius"/>
    </source>
</evidence>
<keyword evidence="1" id="KW-0472">Membrane</keyword>
<feature type="transmembrane region" description="Helical" evidence="1">
    <location>
        <begin position="463"/>
        <end position="482"/>
    </location>
</feature>
<dbReference type="EMBL" id="CP000482">
    <property type="protein sequence ID" value="ABK97799.1"/>
    <property type="molecule type" value="Genomic_DNA"/>
</dbReference>
<dbReference type="Proteomes" id="UP000006732">
    <property type="component" value="Chromosome"/>
</dbReference>
<evidence type="ECO:0000313" key="3">
    <source>
        <dbReference type="Proteomes" id="UP000006732"/>
    </source>
</evidence>